<name>A0ABW4CT54_9LACO</name>
<dbReference type="GO" id="GO:0004523">
    <property type="term" value="F:RNA-DNA hybrid ribonuclease activity"/>
    <property type="evidence" value="ECO:0007669"/>
    <property type="project" value="UniProtKB-EC"/>
</dbReference>
<comment type="caution">
    <text evidence="2">The sequence shown here is derived from an EMBL/GenBank/DDBJ whole genome shotgun (WGS) entry which is preliminary data.</text>
</comment>
<dbReference type="CDD" id="cd09279">
    <property type="entry name" value="RNase_HI_like"/>
    <property type="match status" value="1"/>
</dbReference>
<protein>
    <submittedName>
        <fullName evidence="2">Ribonuclease HI family protein</fullName>
        <ecNumber evidence="2">3.1.26.4</ecNumber>
    </submittedName>
</protein>
<dbReference type="SUPFAM" id="SSF53098">
    <property type="entry name" value="Ribonuclease H-like"/>
    <property type="match status" value="1"/>
</dbReference>
<dbReference type="InterPro" id="IPR012337">
    <property type="entry name" value="RNaseH-like_sf"/>
</dbReference>
<organism evidence="2 3">
    <name type="scientific">Lacticaseibacillus yichunensis</name>
    <dbReference type="NCBI Taxonomy" id="2486015"/>
    <lineage>
        <taxon>Bacteria</taxon>
        <taxon>Bacillati</taxon>
        <taxon>Bacillota</taxon>
        <taxon>Bacilli</taxon>
        <taxon>Lactobacillales</taxon>
        <taxon>Lactobacillaceae</taxon>
        <taxon>Lacticaseibacillus</taxon>
    </lineage>
</organism>
<dbReference type="RefSeq" id="WP_125696474.1">
    <property type="nucleotide sequence ID" value="NZ_JBHTOG010000048.1"/>
</dbReference>
<keyword evidence="3" id="KW-1185">Reference proteome</keyword>
<evidence type="ECO:0000313" key="3">
    <source>
        <dbReference type="Proteomes" id="UP001597192"/>
    </source>
</evidence>
<keyword evidence="2" id="KW-0378">Hydrolase</keyword>
<reference evidence="3" key="1">
    <citation type="journal article" date="2019" name="Int. J. Syst. Evol. Microbiol.">
        <title>The Global Catalogue of Microorganisms (GCM) 10K type strain sequencing project: providing services to taxonomists for standard genome sequencing and annotation.</title>
        <authorList>
            <consortium name="The Broad Institute Genomics Platform"/>
            <consortium name="The Broad Institute Genome Sequencing Center for Infectious Disease"/>
            <person name="Wu L."/>
            <person name="Ma J."/>
        </authorList>
    </citation>
    <scope>NUCLEOTIDE SEQUENCE [LARGE SCALE GENOMIC DNA]</scope>
    <source>
        <strain evidence="3">CCM 8947</strain>
    </source>
</reference>
<dbReference type="EC" id="3.1.26.4" evidence="2"/>
<accession>A0ABW4CT54</accession>
<dbReference type="PROSITE" id="PS50879">
    <property type="entry name" value="RNASE_H_1"/>
    <property type="match status" value="1"/>
</dbReference>
<dbReference type="EMBL" id="JBHTOG010000048">
    <property type="protein sequence ID" value="MFD1432921.1"/>
    <property type="molecule type" value="Genomic_DNA"/>
</dbReference>
<dbReference type="InterPro" id="IPR002156">
    <property type="entry name" value="RNaseH_domain"/>
</dbReference>
<dbReference type="Pfam" id="PF00075">
    <property type="entry name" value="RNase_H"/>
    <property type="match status" value="1"/>
</dbReference>
<dbReference type="Gene3D" id="3.30.420.10">
    <property type="entry name" value="Ribonuclease H-like superfamily/Ribonuclease H"/>
    <property type="match status" value="1"/>
</dbReference>
<gene>
    <name evidence="2" type="ORF">ACFQ47_09610</name>
</gene>
<evidence type="ECO:0000259" key="1">
    <source>
        <dbReference type="PROSITE" id="PS50879"/>
    </source>
</evidence>
<dbReference type="Proteomes" id="UP001597192">
    <property type="component" value="Unassembled WGS sequence"/>
</dbReference>
<proteinExistence type="predicted"/>
<evidence type="ECO:0000313" key="2">
    <source>
        <dbReference type="EMBL" id="MFD1432921.1"/>
    </source>
</evidence>
<dbReference type="InterPro" id="IPR036397">
    <property type="entry name" value="RNaseH_sf"/>
</dbReference>
<sequence>MIKLYTDAATKGNPGPSGIGILILTDGNQRQQHRALPEMSNHQAEFEAAIAGFSALTAAGLSGLVSYYSDSKIVIDAINKAYAKHYGAEIARLLDAMAPFTVFAQWVPDKENSAHGLAQQGLREA</sequence>
<feature type="domain" description="RNase H type-1" evidence="1">
    <location>
        <begin position="1"/>
        <end position="125"/>
    </location>
</feature>